<sequence length="269" mass="29546">MTEGVTLLLLSVQTGLIELQVIHRGSIVVASVLQSMLEIADPIALALGASRDKSLWKHLQAVSLCLFLLLVPALSLCLFLLPVPAVSLCLFLLLVPVYMAYIICQFFHMDFWLLIISSSILTSLQVLGTPVHTSCLAGSGHAADLRAVRGGAVVPAFGGAQGRGDVRCERGVPGALCVGAYGLREALFGEWTVMGSTIIFIHSYYNVWLRAQLGWQSFLLRRDTVRKIHSMPTAPCQQLHTQRHLHHLLPGHVLRCDHALRSFLPRWVS</sequence>
<protein>
    <recommendedName>
        <fullName evidence="6">TRC8-like N-terminal domain-containing protein</fullName>
    </recommendedName>
</protein>
<accession>A0A9Q1DTH5</accession>
<keyword evidence="4 5" id="KW-0472">Membrane</keyword>
<dbReference type="OrthoDB" id="4752984at2759"/>
<evidence type="ECO:0000256" key="5">
    <source>
        <dbReference type="SAM" id="Phobius"/>
    </source>
</evidence>
<evidence type="ECO:0000256" key="4">
    <source>
        <dbReference type="ARBA" id="ARBA00023136"/>
    </source>
</evidence>
<feature type="domain" description="TRC8-like N-terminal" evidence="6">
    <location>
        <begin position="1"/>
        <end position="76"/>
    </location>
</feature>
<dbReference type="AlphaFoldDB" id="A0A9Q1DTH5"/>
<evidence type="ECO:0000313" key="8">
    <source>
        <dbReference type="Proteomes" id="UP001152803"/>
    </source>
</evidence>
<feature type="transmembrane region" description="Helical" evidence="5">
    <location>
        <begin position="85"/>
        <end position="104"/>
    </location>
</feature>
<evidence type="ECO:0000256" key="1">
    <source>
        <dbReference type="ARBA" id="ARBA00004141"/>
    </source>
</evidence>
<keyword evidence="2 5" id="KW-0812">Transmembrane</keyword>
<dbReference type="GO" id="GO:0016020">
    <property type="term" value="C:membrane"/>
    <property type="evidence" value="ECO:0007669"/>
    <property type="project" value="UniProtKB-SubCell"/>
</dbReference>
<keyword evidence="8" id="KW-1185">Reference proteome</keyword>
<evidence type="ECO:0000256" key="2">
    <source>
        <dbReference type="ARBA" id="ARBA00022692"/>
    </source>
</evidence>
<keyword evidence="3 5" id="KW-1133">Transmembrane helix</keyword>
<evidence type="ECO:0000259" key="6">
    <source>
        <dbReference type="Pfam" id="PF13705"/>
    </source>
</evidence>
<evidence type="ECO:0000256" key="3">
    <source>
        <dbReference type="ARBA" id="ARBA00022989"/>
    </source>
</evidence>
<gene>
    <name evidence="7" type="ORF">COCON_G00040440</name>
</gene>
<dbReference type="Pfam" id="PF13705">
    <property type="entry name" value="TRC8_N"/>
    <property type="match status" value="3"/>
</dbReference>
<evidence type="ECO:0000313" key="7">
    <source>
        <dbReference type="EMBL" id="KAJ8281525.1"/>
    </source>
</evidence>
<dbReference type="EMBL" id="JAFJMO010000003">
    <property type="protein sequence ID" value="KAJ8281525.1"/>
    <property type="molecule type" value="Genomic_DNA"/>
</dbReference>
<organism evidence="7 8">
    <name type="scientific">Conger conger</name>
    <name type="common">Conger eel</name>
    <name type="synonym">Muraena conger</name>
    <dbReference type="NCBI Taxonomy" id="82655"/>
    <lineage>
        <taxon>Eukaryota</taxon>
        <taxon>Metazoa</taxon>
        <taxon>Chordata</taxon>
        <taxon>Craniata</taxon>
        <taxon>Vertebrata</taxon>
        <taxon>Euteleostomi</taxon>
        <taxon>Actinopterygii</taxon>
        <taxon>Neopterygii</taxon>
        <taxon>Teleostei</taxon>
        <taxon>Anguilliformes</taxon>
        <taxon>Congridae</taxon>
        <taxon>Conger</taxon>
    </lineage>
</organism>
<feature type="domain" description="TRC8-like N-terminal" evidence="6">
    <location>
        <begin position="175"/>
        <end position="215"/>
    </location>
</feature>
<feature type="domain" description="TRC8-like N-terminal" evidence="6">
    <location>
        <begin position="83"/>
        <end position="129"/>
    </location>
</feature>
<feature type="transmembrane region" description="Helical" evidence="5">
    <location>
        <begin position="61"/>
        <end position="79"/>
    </location>
</feature>
<comment type="subcellular location">
    <subcellularLocation>
        <location evidence="1">Membrane</location>
        <topology evidence="1">Multi-pass membrane protein</topology>
    </subcellularLocation>
</comment>
<reference evidence="7" key="1">
    <citation type="journal article" date="2023" name="Science">
        <title>Genome structures resolve the early diversification of teleost fishes.</title>
        <authorList>
            <person name="Parey E."/>
            <person name="Louis A."/>
            <person name="Montfort J."/>
            <person name="Bouchez O."/>
            <person name="Roques C."/>
            <person name="Iampietro C."/>
            <person name="Lluch J."/>
            <person name="Castinel A."/>
            <person name="Donnadieu C."/>
            <person name="Desvignes T."/>
            <person name="Floi Bucao C."/>
            <person name="Jouanno E."/>
            <person name="Wen M."/>
            <person name="Mejri S."/>
            <person name="Dirks R."/>
            <person name="Jansen H."/>
            <person name="Henkel C."/>
            <person name="Chen W.J."/>
            <person name="Zahm M."/>
            <person name="Cabau C."/>
            <person name="Klopp C."/>
            <person name="Thompson A.W."/>
            <person name="Robinson-Rechavi M."/>
            <person name="Braasch I."/>
            <person name="Lecointre G."/>
            <person name="Bobe J."/>
            <person name="Postlethwait J.H."/>
            <person name="Berthelot C."/>
            <person name="Roest Crollius H."/>
            <person name="Guiguen Y."/>
        </authorList>
    </citation>
    <scope>NUCLEOTIDE SEQUENCE</scope>
    <source>
        <strain evidence="7">Concon-B</strain>
    </source>
</reference>
<dbReference type="Proteomes" id="UP001152803">
    <property type="component" value="Unassembled WGS sequence"/>
</dbReference>
<dbReference type="InterPro" id="IPR025754">
    <property type="entry name" value="TRC8_N_dom"/>
</dbReference>
<comment type="caution">
    <text evidence="7">The sequence shown here is derived from an EMBL/GenBank/DDBJ whole genome shotgun (WGS) entry which is preliminary data.</text>
</comment>
<name>A0A9Q1DTH5_CONCO</name>
<proteinExistence type="predicted"/>